<dbReference type="EMBL" id="RBEE01000001">
    <property type="protein sequence ID" value="RNL56930.1"/>
    <property type="molecule type" value="Genomic_DNA"/>
</dbReference>
<evidence type="ECO:0000313" key="1">
    <source>
        <dbReference type="EMBL" id="RNL56930.1"/>
    </source>
</evidence>
<gene>
    <name evidence="1" type="ORF">D7004_00510</name>
</gene>
<name>A0A3N0C300_9SPHI</name>
<keyword evidence="2" id="KW-1185">Reference proteome</keyword>
<proteinExistence type="predicted"/>
<reference evidence="1 2" key="1">
    <citation type="submission" date="2018-10" db="EMBL/GenBank/DDBJ databases">
        <title>Genome sequencing of Pedobacter jejuensis TNB23.</title>
        <authorList>
            <person name="Cho Y.-J."/>
            <person name="Cho A."/>
            <person name="Kim O.-S."/>
        </authorList>
    </citation>
    <scope>NUCLEOTIDE SEQUENCE [LARGE SCALE GENOMIC DNA]</scope>
    <source>
        <strain evidence="1 2">TNB23</strain>
    </source>
</reference>
<protein>
    <submittedName>
        <fullName evidence="1">Uncharacterized protein</fullName>
    </submittedName>
</protein>
<sequence>MDKSCAAKKYNCVDILIQFKIILEMKIQCFWRFAVLLYIPSPMKNWGFSFQSGLQTEDCAPCNPLKWNISFAI</sequence>
<dbReference type="AlphaFoldDB" id="A0A3N0C300"/>
<comment type="caution">
    <text evidence="1">The sequence shown here is derived from an EMBL/GenBank/DDBJ whole genome shotgun (WGS) entry which is preliminary data.</text>
</comment>
<evidence type="ECO:0000313" key="2">
    <source>
        <dbReference type="Proteomes" id="UP000274046"/>
    </source>
</evidence>
<organism evidence="1 2">
    <name type="scientific">Pedobacter jejuensis</name>
    <dbReference type="NCBI Taxonomy" id="1268550"/>
    <lineage>
        <taxon>Bacteria</taxon>
        <taxon>Pseudomonadati</taxon>
        <taxon>Bacteroidota</taxon>
        <taxon>Sphingobacteriia</taxon>
        <taxon>Sphingobacteriales</taxon>
        <taxon>Sphingobacteriaceae</taxon>
        <taxon>Pedobacter</taxon>
    </lineage>
</organism>
<accession>A0A3N0C300</accession>
<dbReference type="Proteomes" id="UP000274046">
    <property type="component" value="Unassembled WGS sequence"/>
</dbReference>